<dbReference type="Proteomes" id="UP000740727">
    <property type="component" value="Unassembled WGS sequence"/>
</dbReference>
<accession>A0A965GCP5</accession>
<keyword evidence="6 7" id="KW-0238">DNA-binding</keyword>
<comment type="caution">
    <text evidence="9">The sequence shown here is derived from an EMBL/GenBank/DDBJ whole genome shotgun (WGS) entry which is preliminary data.</text>
</comment>
<dbReference type="InterPro" id="IPR011890">
    <property type="entry name" value="SMC_prok"/>
</dbReference>
<comment type="subcellular location">
    <subcellularLocation>
        <location evidence="1 7">Cytoplasm</location>
    </subcellularLocation>
</comment>
<dbReference type="Pfam" id="PF02463">
    <property type="entry name" value="SMC_N"/>
    <property type="match status" value="1"/>
</dbReference>
<comment type="similarity">
    <text evidence="7">Belongs to the SMC family.</text>
</comment>
<dbReference type="SMART" id="SM00968">
    <property type="entry name" value="SMC_hinge"/>
    <property type="match status" value="1"/>
</dbReference>
<feature type="coiled-coil region" evidence="7">
    <location>
        <begin position="248"/>
        <end position="275"/>
    </location>
</feature>
<feature type="domain" description="SMC hinge" evidence="8">
    <location>
        <begin position="512"/>
        <end position="624"/>
    </location>
</feature>
<dbReference type="InterPro" id="IPR003395">
    <property type="entry name" value="RecF/RecN/SMC_N"/>
</dbReference>
<feature type="coiled-coil region" evidence="7">
    <location>
        <begin position="879"/>
        <end position="920"/>
    </location>
</feature>
<dbReference type="FunFam" id="3.40.50.300:FF:000984">
    <property type="entry name" value="Chromosome partition protein Smc"/>
    <property type="match status" value="1"/>
</dbReference>
<evidence type="ECO:0000256" key="6">
    <source>
        <dbReference type="ARBA" id="ARBA00023125"/>
    </source>
</evidence>
<dbReference type="GO" id="GO:0030261">
    <property type="term" value="P:chromosome condensation"/>
    <property type="evidence" value="ECO:0007669"/>
    <property type="project" value="InterPro"/>
</dbReference>
<keyword evidence="3 7" id="KW-0547">Nucleotide-binding</keyword>
<dbReference type="GO" id="GO:0003677">
    <property type="term" value="F:DNA binding"/>
    <property type="evidence" value="ECO:0007669"/>
    <property type="project" value="UniProtKB-UniRule"/>
</dbReference>
<name>A0A965GCP5_9PROT</name>
<dbReference type="GO" id="GO:0007062">
    <property type="term" value="P:sister chromatid cohesion"/>
    <property type="evidence" value="ECO:0007669"/>
    <property type="project" value="InterPro"/>
</dbReference>
<dbReference type="InterPro" id="IPR024704">
    <property type="entry name" value="SMC"/>
</dbReference>
<keyword evidence="5 7" id="KW-0175">Coiled coil</keyword>
<reference evidence="9" key="1">
    <citation type="submission" date="2018-10" db="EMBL/GenBank/DDBJ databases">
        <title>Iterative Subtractive Binning of Freshwater Chronoseries Metagenomes Recovers Nearly Complete Genomes from over Four Hundred Novel Species.</title>
        <authorList>
            <person name="Rodriguez-R L.M."/>
            <person name="Tsementzi D."/>
            <person name="Luo C."/>
            <person name="Konstantinidis K.T."/>
        </authorList>
    </citation>
    <scope>NUCLEOTIDE SEQUENCE</scope>
    <source>
        <strain evidence="9">WB5_2A_028</strain>
    </source>
</reference>
<feature type="coiled-coil region" evidence="7">
    <location>
        <begin position="348"/>
        <end position="487"/>
    </location>
</feature>
<comment type="function">
    <text evidence="7">Required for chromosome condensation and partitioning.</text>
</comment>
<dbReference type="Gene3D" id="1.20.1060.20">
    <property type="match status" value="1"/>
</dbReference>
<dbReference type="GO" id="GO:0016887">
    <property type="term" value="F:ATP hydrolysis activity"/>
    <property type="evidence" value="ECO:0007669"/>
    <property type="project" value="InterPro"/>
</dbReference>
<dbReference type="SUPFAM" id="SSF52540">
    <property type="entry name" value="P-loop containing nucleoside triphosphate hydrolases"/>
    <property type="match status" value="1"/>
</dbReference>
<dbReference type="InterPro" id="IPR010935">
    <property type="entry name" value="SMC_hinge"/>
</dbReference>
<dbReference type="GO" id="GO:0006260">
    <property type="term" value="P:DNA replication"/>
    <property type="evidence" value="ECO:0007669"/>
    <property type="project" value="UniProtKB-UniRule"/>
</dbReference>
<feature type="binding site" evidence="7">
    <location>
        <begin position="32"/>
        <end position="39"/>
    </location>
    <ligand>
        <name>ATP</name>
        <dbReference type="ChEBI" id="CHEBI:30616"/>
    </ligand>
</feature>
<dbReference type="NCBIfam" id="TIGR02168">
    <property type="entry name" value="SMC_prok_B"/>
    <property type="match status" value="1"/>
</dbReference>
<dbReference type="EMBL" id="RFXN01000018">
    <property type="protein sequence ID" value="NBR93681.1"/>
    <property type="molecule type" value="Genomic_DNA"/>
</dbReference>
<dbReference type="FunFam" id="3.40.50.300:FF:000901">
    <property type="entry name" value="Chromosome partition protein Smc"/>
    <property type="match status" value="1"/>
</dbReference>
<dbReference type="Pfam" id="PF06470">
    <property type="entry name" value="SMC_hinge"/>
    <property type="match status" value="1"/>
</dbReference>
<feature type="coiled-coil region" evidence="7">
    <location>
        <begin position="655"/>
        <end position="759"/>
    </location>
</feature>
<dbReference type="GO" id="GO:0005694">
    <property type="term" value="C:chromosome"/>
    <property type="evidence" value="ECO:0007669"/>
    <property type="project" value="InterPro"/>
</dbReference>
<evidence type="ECO:0000256" key="5">
    <source>
        <dbReference type="ARBA" id="ARBA00023054"/>
    </source>
</evidence>
<dbReference type="GO" id="GO:0005737">
    <property type="term" value="C:cytoplasm"/>
    <property type="evidence" value="ECO:0007669"/>
    <property type="project" value="UniProtKB-SubCell"/>
</dbReference>
<dbReference type="CDD" id="cd03278">
    <property type="entry name" value="ABC_SMC_barmotin"/>
    <property type="match status" value="2"/>
</dbReference>
<comment type="domain">
    <text evidence="7">Contains large globular domains required for ATP hydrolysis at each terminus and a third globular domain forming a flexible hinge near the middle of the molecule. These domains are separated by coiled-coil structures.</text>
</comment>
<dbReference type="AlphaFoldDB" id="A0A965GCP5"/>
<proteinExistence type="inferred from homology"/>
<organism evidence="9 10">
    <name type="scientific">Candidatus Fonsibacter lacus</name>
    <dbReference type="NCBI Taxonomy" id="2576439"/>
    <lineage>
        <taxon>Bacteria</taxon>
        <taxon>Pseudomonadati</taxon>
        <taxon>Pseudomonadota</taxon>
        <taxon>Alphaproteobacteria</taxon>
        <taxon>Candidatus Pelagibacterales</taxon>
        <taxon>Candidatus Pelagibacterales incertae sedis</taxon>
        <taxon>Candidatus Fonsibacter</taxon>
    </lineage>
</organism>
<keyword evidence="4 7" id="KW-0067">ATP-binding</keyword>
<dbReference type="PIRSF" id="PIRSF005719">
    <property type="entry name" value="SMC"/>
    <property type="match status" value="1"/>
</dbReference>
<evidence type="ECO:0000256" key="2">
    <source>
        <dbReference type="ARBA" id="ARBA00022490"/>
    </source>
</evidence>
<evidence type="ECO:0000256" key="1">
    <source>
        <dbReference type="ARBA" id="ARBA00004496"/>
    </source>
</evidence>
<sequence length="1181" mass="130125">MYLKALTLKGFKSFASATTLRFEPGITCVVGPNGSGKSNIVDALTWVMGEQGAKSLRGGKMEDVIFAGTAGRAPLGRAEVSVTIENSDGALPIEFSEVTISRILFRNGTSEYQINGETSRLLDIQELLGDSGIGREMHVVVGQGQLDSILSANPEDRRAFIEEASGILKHRKRKEKALRKLEAMQGNFARIQDLLTELRRQLKPLGKQAEVAKKAATIQADVRDAKLRLYADDLIQLNETFSVEVADERALRARRSEVERELEVVRAREDELEQLTFSQAPVLAKAQETFYQLNSLRERFRGSANLASERARYLSDSEEVLASTVDPEAMEREAAGIRTQEQVLRQTLSAQEEALRIASANLAQAETELKARESELAQALRAAADAREGNARREGEINSLLSRIHASEAEIARLTRNRDDALNRAARAQQQFAAKEAEIAGHGAGEEKLDSDYQGAKSALEGANAQLENLRDRERAIERERSSVQARVEALRLAVASRDGSAALLNARNEVPVLGSLASLMEVEPGWEGAVGAALGSLTDAVVVGKLSDALDALTLLKRENAGRAEIIVVGAQESTSAIFNQPLPQGALRAVDVIRTAQLQRPLSHLLGNTIMAESLNVAHTIVQQYPTLRVVTKDGDILGRELVSGGSKRESSVVELNAAIEVSEKKLSELTHDGERLRFEISQAAEKVNLQRTEIDRLLAALNESDARMAAMAEQIAVFSQTHSAAHAEAERLTASISEANELIARYQSELIELQSAPISVAPIVDPQSVDVEQLRERVSLARTVEMEARLTLRTSEERANAMAERAIQLERGAQNERDSRVRAIVKREARASAAVVAQRLSEIAYDALIQIEVSITKAMAERSALESARTEREGEILAVRSKNRELTAEMEQLTDSVHKDEIARAEQRMRIEQLEEKISGEFGLDAATLVHEYGPTNDVPTFILDDEGQVISTQVIPFRRDQQEKRLAAAERSLALLGKINPLALEEFSALEERAKYLAEQLEDLKNTRRDLLEIVREVDERVETIFKDAYRDTARAFGEIFPRLFPGGDGRLILTNPEDWLTTGVDVEARPPGKRVKRLSLLSGGERSLTAIALLVAIFKARPSPFYVLDEVEAALDDVNLGRLLEVLSELRTESQLIIVTHQKRTMEIADSLYGVTMRGDGVTEVISQRIREVENA</sequence>
<evidence type="ECO:0000313" key="10">
    <source>
        <dbReference type="Proteomes" id="UP000740727"/>
    </source>
</evidence>
<evidence type="ECO:0000256" key="7">
    <source>
        <dbReference type="HAMAP-Rule" id="MF_01894"/>
    </source>
</evidence>
<keyword evidence="2 7" id="KW-0963">Cytoplasm</keyword>
<dbReference type="InterPro" id="IPR036277">
    <property type="entry name" value="SMC_hinge_sf"/>
</dbReference>
<feature type="coiled-coil region" evidence="7">
    <location>
        <begin position="167"/>
        <end position="201"/>
    </location>
</feature>
<comment type="subunit">
    <text evidence="7">Homodimer.</text>
</comment>
<dbReference type="GO" id="GO:0005524">
    <property type="term" value="F:ATP binding"/>
    <property type="evidence" value="ECO:0007669"/>
    <property type="project" value="UniProtKB-UniRule"/>
</dbReference>
<evidence type="ECO:0000256" key="3">
    <source>
        <dbReference type="ARBA" id="ARBA00022741"/>
    </source>
</evidence>
<evidence type="ECO:0000256" key="4">
    <source>
        <dbReference type="ARBA" id="ARBA00022840"/>
    </source>
</evidence>
<dbReference type="Gene3D" id="3.30.70.1620">
    <property type="match status" value="1"/>
</dbReference>
<feature type="coiled-coil region" evidence="7">
    <location>
        <begin position="991"/>
        <end position="1025"/>
    </location>
</feature>
<evidence type="ECO:0000259" key="8">
    <source>
        <dbReference type="SMART" id="SM00968"/>
    </source>
</evidence>
<dbReference type="SUPFAM" id="SSF75553">
    <property type="entry name" value="Smc hinge domain"/>
    <property type="match status" value="1"/>
</dbReference>
<evidence type="ECO:0000313" key="9">
    <source>
        <dbReference type="EMBL" id="NBR93681.1"/>
    </source>
</evidence>
<dbReference type="PANTHER" id="PTHR43977">
    <property type="entry name" value="STRUCTURAL MAINTENANCE OF CHROMOSOMES PROTEIN 3"/>
    <property type="match status" value="1"/>
</dbReference>
<dbReference type="HAMAP" id="MF_01894">
    <property type="entry name" value="Smc_prok"/>
    <property type="match status" value="1"/>
</dbReference>
<gene>
    <name evidence="7 9" type="primary">smc</name>
    <name evidence="9" type="ORF">EBT44_02365</name>
</gene>
<dbReference type="Gene3D" id="3.40.50.300">
    <property type="entry name" value="P-loop containing nucleotide triphosphate hydrolases"/>
    <property type="match status" value="2"/>
</dbReference>
<dbReference type="GO" id="GO:0007059">
    <property type="term" value="P:chromosome segregation"/>
    <property type="evidence" value="ECO:0007669"/>
    <property type="project" value="UniProtKB-UniRule"/>
</dbReference>
<protein>
    <recommendedName>
        <fullName evidence="7">Chromosome partition protein Smc</fullName>
    </recommendedName>
</protein>
<dbReference type="InterPro" id="IPR027417">
    <property type="entry name" value="P-loop_NTPase"/>
</dbReference>